<name>A0A446CFH1_9BURK</name>
<keyword evidence="1" id="KW-0732">Signal</keyword>
<dbReference type="AlphaFoldDB" id="A0A446CFH1"/>
<proteinExistence type="predicted"/>
<feature type="chain" id="PRO_5019532309" description="Lipoprotein" evidence="1">
    <location>
        <begin position="20"/>
        <end position="84"/>
    </location>
</feature>
<dbReference type="PROSITE" id="PS51257">
    <property type="entry name" value="PROKAR_LIPOPROTEIN"/>
    <property type="match status" value="1"/>
</dbReference>
<dbReference type="RefSeq" id="WP_129240881.1">
    <property type="nucleotide sequence ID" value="NZ_UFQC01000010.1"/>
</dbReference>
<dbReference type="Proteomes" id="UP000289465">
    <property type="component" value="Unassembled WGS sequence"/>
</dbReference>
<sequence length="84" mass="8983">MKAILIIALAMAVAGCTDAQNAHRLLTNSGYSDIQITGYRWFGCSEDDTVRTGFTAKGPGGAHVSGIVCQGWGWFTKAATIRFE</sequence>
<reference evidence="2 3" key="1">
    <citation type="submission" date="2018-07" db="EMBL/GenBank/DDBJ databases">
        <authorList>
            <person name="Peeters C."/>
        </authorList>
    </citation>
    <scope>NUCLEOTIDE SEQUENCE [LARGE SCALE GENOMIC DNA]</scope>
    <source>
        <strain evidence="2 3">LMG 30378</strain>
    </source>
</reference>
<accession>A0A446CFH1</accession>
<dbReference type="OrthoDB" id="8943433at2"/>
<organism evidence="2 3">
    <name type="scientific">Achromobacter veterisilvae</name>
    <dbReference type="NCBI Taxonomy" id="2069367"/>
    <lineage>
        <taxon>Bacteria</taxon>
        <taxon>Pseudomonadati</taxon>
        <taxon>Pseudomonadota</taxon>
        <taxon>Betaproteobacteria</taxon>
        <taxon>Burkholderiales</taxon>
        <taxon>Alcaligenaceae</taxon>
        <taxon>Achromobacter</taxon>
    </lineage>
</organism>
<dbReference type="EMBL" id="UFQC01000010">
    <property type="protein sequence ID" value="SSW66634.1"/>
    <property type="molecule type" value="Genomic_DNA"/>
</dbReference>
<evidence type="ECO:0000313" key="2">
    <source>
        <dbReference type="EMBL" id="SSW66634.1"/>
    </source>
</evidence>
<gene>
    <name evidence="2" type="ORF">AVE30378_02173</name>
</gene>
<evidence type="ECO:0000313" key="3">
    <source>
        <dbReference type="Proteomes" id="UP000289465"/>
    </source>
</evidence>
<evidence type="ECO:0008006" key="4">
    <source>
        <dbReference type="Google" id="ProtNLM"/>
    </source>
</evidence>
<protein>
    <recommendedName>
        <fullName evidence="4">Lipoprotein</fullName>
    </recommendedName>
</protein>
<evidence type="ECO:0000256" key="1">
    <source>
        <dbReference type="SAM" id="SignalP"/>
    </source>
</evidence>
<feature type="signal peptide" evidence="1">
    <location>
        <begin position="1"/>
        <end position="19"/>
    </location>
</feature>